<keyword evidence="7" id="KW-0175">Coiled coil</keyword>
<dbReference type="SMART" id="SM00368">
    <property type="entry name" value="LRR_RI"/>
    <property type="match status" value="2"/>
</dbReference>
<proteinExistence type="predicted"/>
<feature type="coiled-coil region" evidence="7">
    <location>
        <begin position="329"/>
        <end position="360"/>
    </location>
</feature>
<dbReference type="SUPFAM" id="SSF52540">
    <property type="entry name" value="P-loop containing nucleoside triphosphate hydrolases"/>
    <property type="match status" value="1"/>
</dbReference>
<evidence type="ECO:0000256" key="4">
    <source>
        <dbReference type="ARBA" id="ARBA00022741"/>
    </source>
</evidence>
<evidence type="ECO:0000256" key="2">
    <source>
        <dbReference type="ARBA" id="ARBA00022490"/>
    </source>
</evidence>
<dbReference type="InterPro" id="IPR027417">
    <property type="entry name" value="P-loop_NTPase"/>
</dbReference>
<keyword evidence="3" id="KW-0399">Innate immunity</keyword>
<dbReference type="HOGENOM" id="CLU_009460_2_1_1"/>
<dbReference type="Proteomes" id="UP000014760">
    <property type="component" value="Unassembled WGS sequence"/>
</dbReference>
<evidence type="ECO:0000313" key="10">
    <source>
        <dbReference type="EMBL" id="ELT91396.1"/>
    </source>
</evidence>
<sequence length="1072" mass="122309">MDEKHKNVLAKNLVNICKVLDPSDIYDFLIGGDVLTWRDKEMIEANETRSDRALKLVEILQRKDPTAFDVFINALKSNYRHLHDLLQDPDHSFGINLPLLEAENLERELKQFYQRRLKKINPLPWRHQYLFSAEIVYIEQTLFRSEALYSTQLSRNGQEMRASQVFTRHELSDDPKRILIEADPGMGKSILCKMLTLMWSKECSDGNCGSSSPCIHSFNLLFYLHAKNFRRCTSIADVICECLLARDYGMSPSTLNKILKSSKVLFVIDDYDEKYGENQLLMDLIEGLVQRHATVLIASRPANLIQKLMFFDSMFVVRGFSDDNKIKYIEKLAKQMDMSNEQLSELRQKMNRELRDLCKNPLIITILFLLCTEDRRKLPGTRTGIYSAIHKLITGKVSQRLKCKEEDLRDSIFSPLSKLSFEAYNSKRVISERDFESLQYLIESVPEYLSKESDFRLLNTDQHYSFRHRTFQEFFAATHLRVMNNTARQEWLQGVNVARDEMILTFLFGLLRGEPLVLMASIVMSRLQNSSLQSFYAHSCKESHLQLKLLGELDDIPLELNDVIFEHCPTSIHITRECSASCLKGASHILNMCTMNARSIELIFDLGATTDFIAIMKESAKCEGVKVRLLGCASVTQLKNCLDAMNMGQDVSCVRNVWIVSPRINERDVGPMSFGNRMDAMRLYGCDSAQFSLQFMKAAHKSPELTVLSIDLCEMDDSCMKLMQQLLKNPFLEDINCVSTNNMAHLLPIIADLNQLHFLSISLGDMDENEKSKFGNLLKKGTLGWLSLDRCSFSAELCDTLSDCFPSMPFLWSLLFLNGSVGDQVAFGRSLWAARHLKLQRFYLYNTKLNDDNLKILCGVLPEWTGIKLLFVNAVEFNHIEAPDPQTPMFAELSENPLLSTLKLNPTKVPWSNHRLLPMYVLLGLIAPPSTKKHLPAHLGSHATKLQELFGAIARCQKLEELSLAGMDIGNNLIADVSIMLMSLKELKSLDLRGNKLTDGGLKLLSRRLQERLKPIQKLDITGNQGIHKDTIKELHRRVTYVIHDEVEFGLLTKNGTRKSEVVPCFGLGVYL</sequence>
<dbReference type="GO" id="GO:0005737">
    <property type="term" value="C:cytoplasm"/>
    <property type="evidence" value="ECO:0007669"/>
    <property type="project" value="UniProtKB-SubCell"/>
</dbReference>
<feature type="domain" description="CARD" evidence="8">
    <location>
        <begin position="1"/>
        <end position="90"/>
    </location>
</feature>
<reference evidence="10 12" key="2">
    <citation type="journal article" date="2013" name="Nature">
        <title>Insights into bilaterian evolution from three spiralian genomes.</title>
        <authorList>
            <person name="Simakov O."/>
            <person name="Marletaz F."/>
            <person name="Cho S.J."/>
            <person name="Edsinger-Gonzales E."/>
            <person name="Havlak P."/>
            <person name="Hellsten U."/>
            <person name="Kuo D.H."/>
            <person name="Larsson T."/>
            <person name="Lv J."/>
            <person name="Arendt D."/>
            <person name="Savage R."/>
            <person name="Osoegawa K."/>
            <person name="de Jong P."/>
            <person name="Grimwood J."/>
            <person name="Chapman J.A."/>
            <person name="Shapiro H."/>
            <person name="Aerts A."/>
            <person name="Otillar R.P."/>
            <person name="Terry A.Y."/>
            <person name="Boore J.L."/>
            <person name="Grigoriev I.V."/>
            <person name="Lindberg D.R."/>
            <person name="Seaver E.C."/>
            <person name="Weisblat D.A."/>
            <person name="Putnam N.H."/>
            <person name="Rokhsar D.S."/>
        </authorList>
    </citation>
    <scope>NUCLEOTIDE SEQUENCE</scope>
    <source>
        <strain evidence="10 12">I ESC-2004</strain>
    </source>
</reference>
<dbReference type="Gene3D" id="1.10.533.10">
    <property type="entry name" value="Death Domain, Fas"/>
    <property type="match status" value="1"/>
</dbReference>
<dbReference type="Pfam" id="PF05729">
    <property type="entry name" value="NACHT"/>
    <property type="match status" value="1"/>
</dbReference>
<dbReference type="GO" id="GO:0005524">
    <property type="term" value="F:ATP binding"/>
    <property type="evidence" value="ECO:0007669"/>
    <property type="project" value="UniProtKB-KW"/>
</dbReference>
<dbReference type="EMBL" id="KB310531">
    <property type="protein sequence ID" value="ELT91396.1"/>
    <property type="molecule type" value="Genomic_DNA"/>
</dbReference>
<dbReference type="EnsemblMetazoa" id="CapteT214611">
    <property type="protein sequence ID" value="CapteP214611"/>
    <property type="gene ID" value="CapteG214611"/>
</dbReference>
<keyword evidence="2" id="KW-0963">Cytoplasm</keyword>
<evidence type="ECO:0000256" key="7">
    <source>
        <dbReference type="SAM" id="Coils"/>
    </source>
</evidence>
<dbReference type="SUPFAM" id="SSF47986">
    <property type="entry name" value="DEATH domain"/>
    <property type="match status" value="1"/>
</dbReference>
<evidence type="ECO:0000259" key="9">
    <source>
        <dbReference type="PROSITE" id="PS50837"/>
    </source>
</evidence>
<name>R7TIN2_CAPTE</name>
<dbReference type="InterPro" id="IPR032675">
    <property type="entry name" value="LRR_dom_sf"/>
</dbReference>
<protein>
    <recommendedName>
        <fullName evidence="13">CARD domain-containing protein</fullName>
    </recommendedName>
</protein>
<dbReference type="EMBL" id="AMQN01013833">
    <property type="status" value="NOT_ANNOTATED_CDS"/>
    <property type="molecule type" value="Genomic_DNA"/>
</dbReference>
<gene>
    <name evidence="10" type="ORF">CAPTEDRAFT_214611</name>
</gene>
<evidence type="ECO:0000256" key="6">
    <source>
        <dbReference type="ARBA" id="ARBA00022859"/>
    </source>
</evidence>
<dbReference type="PANTHER" id="PTHR46312:SF2">
    <property type="entry name" value="NUCLEOTIDE-BINDING OLIGOMERIZATION DOMAIN-CONTAINING PROTEIN 2-LIKE"/>
    <property type="match status" value="1"/>
</dbReference>
<dbReference type="PANTHER" id="PTHR46312">
    <property type="entry name" value="NACHT DOMAIN-CONTAINING PROTEIN"/>
    <property type="match status" value="1"/>
</dbReference>
<dbReference type="CDD" id="cd01671">
    <property type="entry name" value="CARD"/>
    <property type="match status" value="1"/>
</dbReference>
<evidence type="ECO:0008006" key="13">
    <source>
        <dbReference type="Google" id="ProtNLM"/>
    </source>
</evidence>
<evidence type="ECO:0000256" key="5">
    <source>
        <dbReference type="ARBA" id="ARBA00022840"/>
    </source>
</evidence>
<dbReference type="InterPro" id="IPR007111">
    <property type="entry name" value="NACHT_NTPase"/>
</dbReference>
<keyword evidence="6" id="KW-0391">Immunity</keyword>
<feature type="domain" description="NACHT" evidence="9">
    <location>
        <begin position="176"/>
        <end position="301"/>
    </location>
</feature>
<dbReference type="Pfam" id="PF00619">
    <property type="entry name" value="CARD"/>
    <property type="match status" value="1"/>
</dbReference>
<comment type="subcellular location">
    <subcellularLocation>
        <location evidence="1">Cytoplasm</location>
    </subcellularLocation>
</comment>
<evidence type="ECO:0000313" key="11">
    <source>
        <dbReference type="EnsemblMetazoa" id="CapteP214611"/>
    </source>
</evidence>
<keyword evidence="12" id="KW-1185">Reference proteome</keyword>
<accession>R7TIN2</accession>
<keyword evidence="5" id="KW-0067">ATP-binding</keyword>
<dbReference type="InterPro" id="IPR011029">
    <property type="entry name" value="DEATH-like_dom_sf"/>
</dbReference>
<evidence type="ECO:0000259" key="8">
    <source>
        <dbReference type="PROSITE" id="PS50209"/>
    </source>
</evidence>
<evidence type="ECO:0000256" key="3">
    <source>
        <dbReference type="ARBA" id="ARBA00022588"/>
    </source>
</evidence>
<evidence type="ECO:0000256" key="1">
    <source>
        <dbReference type="ARBA" id="ARBA00004496"/>
    </source>
</evidence>
<dbReference type="AlphaFoldDB" id="R7TIN2"/>
<dbReference type="OrthoDB" id="120976at2759"/>
<keyword evidence="4" id="KW-0547">Nucleotide-binding</keyword>
<dbReference type="Gene3D" id="3.80.10.10">
    <property type="entry name" value="Ribonuclease Inhibitor"/>
    <property type="match status" value="2"/>
</dbReference>
<organism evidence="10">
    <name type="scientific">Capitella teleta</name>
    <name type="common">Polychaete worm</name>
    <dbReference type="NCBI Taxonomy" id="283909"/>
    <lineage>
        <taxon>Eukaryota</taxon>
        <taxon>Metazoa</taxon>
        <taxon>Spiralia</taxon>
        <taxon>Lophotrochozoa</taxon>
        <taxon>Annelida</taxon>
        <taxon>Polychaeta</taxon>
        <taxon>Sedentaria</taxon>
        <taxon>Scolecida</taxon>
        <taxon>Capitellidae</taxon>
        <taxon>Capitella</taxon>
    </lineage>
</organism>
<dbReference type="GO" id="GO:0045087">
    <property type="term" value="P:innate immune response"/>
    <property type="evidence" value="ECO:0007669"/>
    <property type="project" value="UniProtKB-KW"/>
</dbReference>
<reference evidence="12" key="1">
    <citation type="submission" date="2012-12" db="EMBL/GenBank/DDBJ databases">
        <authorList>
            <person name="Hellsten U."/>
            <person name="Grimwood J."/>
            <person name="Chapman J.A."/>
            <person name="Shapiro H."/>
            <person name="Aerts A."/>
            <person name="Otillar R.P."/>
            <person name="Terry A.Y."/>
            <person name="Boore J.L."/>
            <person name="Simakov O."/>
            <person name="Marletaz F."/>
            <person name="Cho S.-J."/>
            <person name="Edsinger-Gonzales E."/>
            <person name="Havlak P."/>
            <person name="Kuo D.-H."/>
            <person name="Larsson T."/>
            <person name="Lv J."/>
            <person name="Arendt D."/>
            <person name="Savage R."/>
            <person name="Osoegawa K."/>
            <person name="de Jong P."/>
            <person name="Lindberg D.R."/>
            <person name="Seaver E.C."/>
            <person name="Weisblat D.A."/>
            <person name="Putnam N.H."/>
            <person name="Grigoriev I.V."/>
            <person name="Rokhsar D.S."/>
        </authorList>
    </citation>
    <scope>NUCLEOTIDE SEQUENCE</scope>
    <source>
        <strain evidence="12">I ESC-2004</strain>
    </source>
</reference>
<dbReference type="STRING" id="283909.R7TIN2"/>
<evidence type="ECO:0000313" key="12">
    <source>
        <dbReference type="Proteomes" id="UP000014760"/>
    </source>
</evidence>
<dbReference type="InterPro" id="IPR001315">
    <property type="entry name" value="CARD"/>
</dbReference>
<reference evidence="11" key="3">
    <citation type="submission" date="2015-06" db="UniProtKB">
        <authorList>
            <consortium name="EnsemblMetazoa"/>
        </authorList>
    </citation>
    <scope>IDENTIFICATION</scope>
</reference>
<dbReference type="PROSITE" id="PS50837">
    <property type="entry name" value="NACHT"/>
    <property type="match status" value="1"/>
</dbReference>
<dbReference type="SUPFAM" id="SSF52047">
    <property type="entry name" value="RNI-like"/>
    <property type="match status" value="1"/>
</dbReference>
<dbReference type="Gene3D" id="3.40.50.300">
    <property type="entry name" value="P-loop containing nucleotide triphosphate hydrolases"/>
    <property type="match status" value="1"/>
</dbReference>
<dbReference type="GO" id="GO:0042981">
    <property type="term" value="P:regulation of apoptotic process"/>
    <property type="evidence" value="ECO:0007669"/>
    <property type="project" value="InterPro"/>
</dbReference>
<dbReference type="OMA" id="FPGRLAW"/>
<dbReference type="SMART" id="SM00114">
    <property type="entry name" value="CARD"/>
    <property type="match status" value="1"/>
</dbReference>
<dbReference type="PROSITE" id="PS50209">
    <property type="entry name" value="CARD"/>
    <property type="match status" value="1"/>
</dbReference>